<proteinExistence type="predicted"/>
<dbReference type="EMBL" id="CM055099">
    <property type="protein sequence ID" value="KAJ7546472.1"/>
    <property type="molecule type" value="Genomic_DNA"/>
</dbReference>
<evidence type="ECO:0000313" key="1">
    <source>
        <dbReference type="EMBL" id="KAJ7546472.1"/>
    </source>
</evidence>
<organism evidence="1 2">
    <name type="scientific">Diphasiastrum complanatum</name>
    <name type="common">Issler's clubmoss</name>
    <name type="synonym">Lycopodium complanatum</name>
    <dbReference type="NCBI Taxonomy" id="34168"/>
    <lineage>
        <taxon>Eukaryota</taxon>
        <taxon>Viridiplantae</taxon>
        <taxon>Streptophyta</taxon>
        <taxon>Embryophyta</taxon>
        <taxon>Tracheophyta</taxon>
        <taxon>Lycopodiopsida</taxon>
        <taxon>Lycopodiales</taxon>
        <taxon>Lycopodiaceae</taxon>
        <taxon>Lycopodioideae</taxon>
        <taxon>Diphasiastrum</taxon>
    </lineage>
</organism>
<accession>A0ACC2CWV1</accession>
<gene>
    <name evidence="1" type="ORF">O6H91_08G041100</name>
</gene>
<dbReference type="Proteomes" id="UP001162992">
    <property type="component" value="Chromosome 8"/>
</dbReference>
<keyword evidence="2" id="KW-1185">Reference proteome</keyword>
<reference evidence="2" key="1">
    <citation type="journal article" date="2024" name="Proc. Natl. Acad. Sci. U.S.A.">
        <title>Extraordinary preservation of gene collinearity over three hundred million years revealed in homosporous lycophytes.</title>
        <authorList>
            <person name="Li C."/>
            <person name="Wickell D."/>
            <person name="Kuo L.Y."/>
            <person name="Chen X."/>
            <person name="Nie B."/>
            <person name="Liao X."/>
            <person name="Peng D."/>
            <person name="Ji J."/>
            <person name="Jenkins J."/>
            <person name="Williams M."/>
            <person name="Shu S."/>
            <person name="Plott C."/>
            <person name="Barry K."/>
            <person name="Rajasekar S."/>
            <person name="Grimwood J."/>
            <person name="Han X."/>
            <person name="Sun S."/>
            <person name="Hou Z."/>
            <person name="He W."/>
            <person name="Dai G."/>
            <person name="Sun C."/>
            <person name="Schmutz J."/>
            <person name="Leebens-Mack J.H."/>
            <person name="Li F.W."/>
            <person name="Wang L."/>
        </authorList>
    </citation>
    <scope>NUCLEOTIDE SEQUENCE [LARGE SCALE GENOMIC DNA]</scope>
    <source>
        <strain evidence="2">cv. PW_Plant_1</strain>
    </source>
</reference>
<protein>
    <submittedName>
        <fullName evidence="1">Uncharacterized protein</fullName>
    </submittedName>
</protein>
<comment type="caution">
    <text evidence="1">The sequence shown here is derived from an EMBL/GenBank/DDBJ whole genome shotgun (WGS) entry which is preliminary data.</text>
</comment>
<name>A0ACC2CWV1_DIPCM</name>
<evidence type="ECO:0000313" key="2">
    <source>
        <dbReference type="Proteomes" id="UP001162992"/>
    </source>
</evidence>
<sequence length="1832" mass="194207">MERVREGRRGGNGPLSAPRRARTSGGFKDITGVEEGELMGEVHSSRLRERLKKETSSLYSVKRVISGSGVSHSRTKRKRQEVQIQPRSSPMDEGGNDASDGTDIGLSEDDDDPPPPTIPKWPGKPKLQTKLEMERIAVDMLAVPRKARSAMVKRAQELPIQNIEVIACIPSPAPASPRQASPSNVLSSSSNIATKRTLKSSGSKSRSSKVPKTANSLSENEVEVAEALSDFARLMETQVHPPAPEAAVEVKPNCIKNEHSNSGSGTPISLPGSVGTTSAPLVVTVKGELVINGSSSSPLQASEQIIQSSPVVYSAQRPLPSGEVTAPKRKRPRVRPRQEDEAYNLQTRSLANARAIHTANAESLTPSKDQIHIVSRIETAVISATNVLPHLADIPPVTDASHSPRDNEVSLDDHQRVAAKTVVPEDLATELETSSPNSKQNSQLLSSLEENALPGNSSSAHPPAGGVLKIESSSCIADESINLSSEIRQLKSPPASDLNSPGNAQMNLMASPEALSTPNREQTSVISAPEIFEAEGNGNVDIGTPVKIPWLEKEQQRLKENNLENAKEKQRDVQEQKPTLEEGTFSGFSVRMQETKEALKDEEKKCEEFFQTKLDGAPKLPWDSVNTEKTADKSDFLGGSSAMPSSLSSSASESASRITIGTTGDAPTVPVTFNFAGWPQGLPPIGYYGSAAAAAMAAAAMGAWSGVSCLAGASMSDEKTSAAVQLPPYLMKPPQLRKRCSTHVYIAHLIAIQQCIARQSFFSNPYGSSSNFYRASSHSLNPSFAPFDAVLGQNAEFFSGSTVPGISAADAIASGGFSDKAATDRAPESAAFPASLEAGEKQRQAPSPAESASKRQFTVQQLLPTQQPSTTAQAGLRMLFPPSAATAGVGSGVAGASNMTGSNANVTAASGTFFSALNRDGVIQQNNLSYSFPSHHFAPLAFSGTPYLVEQQAAQYFSSPYYNPQLVHPPPQQTQSLPDIVAGLSQKQAQGKGVGSFLHPGNGQQQQQPPTAPQPQSPAKLPPVLHQESEKEGYPESDNGSARRNFPPLQRDSDGQQSNNLASNQSTESQVFPGRFQDFDFMTPLSAKQATKAPQNKASVRSQIQQQSSQSPQQQQQAAVVRQHGTGSAVSMSLKGIEAQASQMYGMPYRISSATQGLEALGASIGRGSSTLQFNSKASAVQNSKMYEAGFLSKTSAGPGPLGLAPVAAVMAPQGHAMLQNMMDLARNYTQHQQLRDHLNGQSSHSIPQTQQQQQQQHSLQSQRAVARVEEARMLLDGNFGDCSTGRDTLEDRNLSVKRAATVPSRVDLDMLSNLQGSPGSANGDGPTHSQMAGILATLGHSTGLSHLKTPTSVSIPVGAQPVNHQSKRAGIRAKAGVSSSKIQGQGSNLGQSSPTTQGARQRYALPNTQVKVSQRASVGSTARGPQDPAVLAAAMPKTQGQQLRTQPALASTTAASQIPSSTSAACASPPIASHQSPVTCKSSCLSTGKNASNGKGIGALPQKPSGGHGGKRLNAMQAQTGTVQTAQNLPSKSSHQQHQQHQQLSQSLQHFSSLPASVQQQHSYMTVQHSSSNQMQQQPHSAKHSFQMGQHTSIQQQLLHSQAQQQPVLQQQSALEQPLSGLTSQSQHQLSNRHLHASHQLLLQQQPQSSLQTNLSHLQSLPVPTVSNSDGESQALMMGASAVGQGANHSRITSDSNSLNQVATTRGSPLSTSRSSTNSTQGNSPSHRQHITHPPASIHFQLAPSNGTRLGQSQAMNPLFYSVAGPYMQATANPGTPKSSIQKNLSERPGPEPMNAFQTQAVSAVLSAKNAVGSPHVQDGKQQAVETIQDK</sequence>